<accession>A0A5Q0CGZ9</accession>
<dbReference type="AlphaFoldDB" id="A0A5Q0CGZ9"/>
<protein>
    <submittedName>
        <fullName evidence="1">Uncharacterized protein</fullName>
    </submittedName>
</protein>
<evidence type="ECO:0000313" key="1">
    <source>
        <dbReference type="EMBL" id="QFY63620.1"/>
    </source>
</evidence>
<reference evidence="1 2" key="1">
    <citation type="submission" date="2019-08" db="EMBL/GenBank/DDBJ databases">
        <title>Prosopis cineraria nodule microbiome.</title>
        <authorList>
            <person name="Ali R."/>
            <person name="Chaluvadi S.R."/>
            <person name="Wang X."/>
        </authorList>
    </citation>
    <scope>NUCLEOTIDE SEQUENCE [LARGE SCALE GENOMIC DNA]</scope>
    <source>
        <strain evidence="1 2">BG7</strain>
        <plasmid evidence="1 2">unnamed</plasmid>
    </source>
</reference>
<name>A0A5Q0CGZ9_9HYPH</name>
<dbReference type="EMBL" id="CP043499">
    <property type="protein sequence ID" value="QFY63620.1"/>
    <property type="molecule type" value="Genomic_DNA"/>
</dbReference>
<organism evidence="1 2">
    <name type="scientific">Rhizobium grahamii</name>
    <dbReference type="NCBI Taxonomy" id="1120045"/>
    <lineage>
        <taxon>Bacteria</taxon>
        <taxon>Pseudomonadati</taxon>
        <taxon>Pseudomonadota</taxon>
        <taxon>Alphaproteobacteria</taxon>
        <taxon>Hyphomicrobiales</taxon>
        <taxon>Rhizobiaceae</taxon>
        <taxon>Rhizobium/Agrobacterium group</taxon>
        <taxon>Rhizobium</taxon>
    </lineage>
</organism>
<evidence type="ECO:0000313" key="2">
    <source>
        <dbReference type="Proteomes" id="UP000326881"/>
    </source>
</evidence>
<dbReference type="Proteomes" id="UP000326881">
    <property type="component" value="Plasmid unnamed"/>
</dbReference>
<keyword evidence="1" id="KW-0614">Plasmid</keyword>
<keyword evidence="2" id="KW-1185">Reference proteome</keyword>
<sequence>MRLFDEERRAAGNVTRLPAGRAIIMAGIVCLAISPQEARADSLECAEMADLKTPPLAAAIASVVPSGAQLAEPSVTASAITVLREHGLSPSNTINHLIALYCPSVSSDAALSHQAKVARVRQFASQATKLVLATNGVDDIIFNVPIDPAVAAISIAKAEKDGLAIEQWIAQKVAAAAAAE</sequence>
<proteinExistence type="predicted"/>
<geneLocation type="plasmid" evidence="1 2">
    <name>unnamed</name>
</geneLocation>
<dbReference type="OrthoDB" id="8444574at2"/>
<dbReference type="KEGG" id="rgr:FZ934_25635"/>
<dbReference type="RefSeq" id="WP_153273577.1">
    <property type="nucleotide sequence ID" value="NZ_CP043499.1"/>
</dbReference>
<gene>
    <name evidence="1" type="ORF">FZ934_25635</name>
</gene>